<name>A0A645F900_9ZZZZ</name>
<protein>
    <submittedName>
        <fullName evidence="1">Uncharacterized protein</fullName>
    </submittedName>
</protein>
<reference evidence="1" key="1">
    <citation type="submission" date="2019-08" db="EMBL/GenBank/DDBJ databases">
        <authorList>
            <person name="Kucharzyk K."/>
            <person name="Murdoch R.W."/>
            <person name="Higgins S."/>
            <person name="Loffler F."/>
        </authorList>
    </citation>
    <scope>NUCLEOTIDE SEQUENCE</scope>
</reference>
<evidence type="ECO:0000313" key="1">
    <source>
        <dbReference type="EMBL" id="MPN10032.1"/>
    </source>
</evidence>
<proteinExistence type="predicted"/>
<organism evidence="1">
    <name type="scientific">bioreactor metagenome</name>
    <dbReference type="NCBI Taxonomy" id="1076179"/>
    <lineage>
        <taxon>unclassified sequences</taxon>
        <taxon>metagenomes</taxon>
        <taxon>ecological metagenomes</taxon>
    </lineage>
</organism>
<sequence length="74" mass="8169">MPGPNFVLSFIKTAATMPIRIENTGLPITGSNCPKNHAGAAISRHSNMPRQVVLNHFIKNHILQRTIIPLMLIN</sequence>
<dbReference type="AlphaFoldDB" id="A0A645F900"/>
<accession>A0A645F900</accession>
<comment type="caution">
    <text evidence="1">The sequence shown here is derived from an EMBL/GenBank/DDBJ whole genome shotgun (WGS) entry which is preliminary data.</text>
</comment>
<dbReference type="EMBL" id="VSSQ01056175">
    <property type="protein sequence ID" value="MPN10032.1"/>
    <property type="molecule type" value="Genomic_DNA"/>
</dbReference>
<gene>
    <name evidence="1" type="ORF">SDC9_157325</name>
</gene>